<dbReference type="Proteomes" id="UP000481153">
    <property type="component" value="Unassembled WGS sequence"/>
</dbReference>
<dbReference type="EMBL" id="VJMJ01000370">
    <property type="protein sequence ID" value="KAF0721707.1"/>
    <property type="molecule type" value="Genomic_DNA"/>
</dbReference>
<name>A0A6G0W425_9STRA</name>
<gene>
    <name evidence="1" type="ORF">Ae201684_018987</name>
</gene>
<accession>A0A6G0W425</accession>
<dbReference type="VEuPathDB" id="FungiDB:AeMF1_004793"/>
<comment type="caution">
    <text evidence="1">The sequence shown here is derived from an EMBL/GenBank/DDBJ whole genome shotgun (WGS) entry which is preliminary data.</text>
</comment>
<keyword evidence="2" id="KW-1185">Reference proteome</keyword>
<evidence type="ECO:0000313" key="1">
    <source>
        <dbReference type="EMBL" id="KAF0721707.1"/>
    </source>
</evidence>
<proteinExistence type="predicted"/>
<organism evidence="1 2">
    <name type="scientific">Aphanomyces euteiches</name>
    <dbReference type="NCBI Taxonomy" id="100861"/>
    <lineage>
        <taxon>Eukaryota</taxon>
        <taxon>Sar</taxon>
        <taxon>Stramenopiles</taxon>
        <taxon>Oomycota</taxon>
        <taxon>Saprolegniomycetes</taxon>
        <taxon>Saprolegniales</taxon>
        <taxon>Verrucalvaceae</taxon>
        <taxon>Aphanomyces</taxon>
    </lineage>
</organism>
<reference evidence="1 2" key="1">
    <citation type="submission" date="2019-07" db="EMBL/GenBank/DDBJ databases">
        <title>Genomics analysis of Aphanomyces spp. identifies a new class of oomycete effector associated with host adaptation.</title>
        <authorList>
            <person name="Gaulin E."/>
        </authorList>
    </citation>
    <scope>NUCLEOTIDE SEQUENCE [LARGE SCALE GENOMIC DNA]</scope>
    <source>
        <strain evidence="1 2">ATCC 201684</strain>
    </source>
</reference>
<protein>
    <submittedName>
        <fullName evidence="1">Uncharacterized protein</fullName>
    </submittedName>
</protein>
<sequence length="126" mass="14393">MNRMLEGCSLGMALQDVLDAEESLSPDEKEALMKMTEDIFMNHLVDACRGQKKAPPPRGRVKMDEGLYITATVDEYSNYMDDWTLRLRGTVAKQDGEILNPCTPVVEAKLQRMERRKKKRKAAMIE</sequence>
<dbReference type="AlphaFoldDB" id="A0A6G0W425"/>
<evidence type="ECO:0000313" key="2">
    <source>
        <dbReference type="Proteomes" id="UP000481153"/>
    </source>
</evidence>